<evidence type="ECO:0000313" key="1">
    <source>
        <dbReference type="EMBL" id="CAF4508007.1"/>
    </source>
</evidence>
<organism evidence="2 3">
    <name type="scientific">Rotaria socialis</name>
    <dbReference type="NCBI Taxonomy" id="392032"/>
    <lineage>
        <taxon>Eukaryota</taxon>
        <taxon>Metazoa</taxon>
        <taxon>Spiralia</taxon>
        <taxon>Gnathifera</taxon>
        <taxon>Rotifera</taxon>
        <taxon>Eurotatoria</taxon>
        <taxon>Bdelloidea</taxon>
        <taxon>Philodinida</taxon>
        <taxon>Philodinidae</taxon>
        <taxon>Rotaria</taxon>
    </lineage>
</organism>
<dbReference type="Proteomes" id="UP000663848">
    <property type="component" value="Unassembled WGS sequence"/>
</dbReference>
<dbReference type="AlphaFoldDB" id="A0A821KCE5"/>
<proteinExistence type="predicted"/>
<evidence type="ECO:0000313" key="2">
    <source>
        <dbReference type="EMBL" id="CAF4731700.1"/>
    </source>
</evidence>
<name>A0A821KCE5_9BILA</name>
<protein>
    <submittedName>
        <fullName evidence="2">Uncharacterized protein</fullName>
    </submittedName>
</protein>
<sequence length="86" mass="9631">MGRWLFENGHKNTSISYNADGVADLQEQLINSSSTIDPTFLVVNKLLSIDQVHQKESAETIVFISFEELVEQTPNTSIFSPSAQSW</sequence>
<reference evidence="2" key="1">
    <citation type="submission" date="2021-02" db="EMBL/GenBank/DDBJ databases">
        <authorList>
            <person name="Nowell W R."/>
        </authorList>
    </citation>
    <scope>NUCLEOTIDE SEQUENCE</scope>
</reference>
<dbReference type="Proteomes" id="UP000663838">
    <property type="component" value="Unassembled WGS sequence"/>
</dbReference>
<dbReference type="EMBL" id="CAJOBR010000428">
    <property type="protein sequence ID" value="CAF4508007.1"/>
    <property type="molecule type" value="Genomic_DNA"/>
</dbReference>
<gene>
    <name evidence="1" type="ORF">QYT958_LOCUS5241</name>
    <name evidence="2" type="ORF">TOA249_LOCUS18937</name>
</gene>
<dbReference type="EMBL" id="CAJOBS010001451">
    <property type="protein sequence ID" value="CAF4731700.1"/>
    <property type="molecule type" value="Genomic_DNA"/>
</dbReference>
<evidence type="ECO:0000313" key="3">
    <source>
        <dbReference type="Proteomes" id="UP000663838"/>
    </source>
</evidence>
<feature type="non-terminal residue" evidence="2">
    <location>
        <position position="1"/>
    </location>
</feature>
<comment type="caution">
    <text evidence="2">The sequence shown here is derived from an EMBL/GenBank/DDBJ whole genome shotgun (WGS) entry which is preliminary data.</text>
</comment>
<accession>A0A821KCE5</accession>